<dbReference type="Proteomes" id="UP000030766">
    <property type="component" value="Unassembled WGS sequence"/>
</dbReference>
<sequence>MTLNVKQQDAANVECRLGSRGCRSRSYGKSKGAEARMSQAREAGMSR</sequence>
<reference evidence="2" key="2">
    <citation type="submission" date="2012-06" db="EMBL/GenBank/DDBJ databases">
        <title>Annotation of the Genome Sequence of Fusarium oxysporum Fo47.</title>
        <authorList>
            <consortium name="The Broad Institute Genomics Platform"/>
            <person name="Ma L.-J."/>
            <person name="Corby-Kistler H."/>
            <person name="Broz K."/>
            <person name="Gale L.R."/>
            <person name="Jonkers W."/>
            <person name="O'Donnell K."/>
            <person name="Ploetz R."/>
            <person name="Steinberg C."/>
            <person name="Schwartz D.C."/>
            <person name="VanEtten H."/>
            <person name="Zhou S."/>
            <person name="Young S.K."/>
            <person name="Zeng Q."/>
            <person name="Gargeya S."/>
            <person name="Fitzgerald M."/>
            <person name="Abouelleil A."/>
            <person name="Alvarado L."/>
            <person name="Chapman S.B."/>
            <person name="Gainer-Dewar J."/>
            <person name="Goldberg J."/>
            <person name="Griggs A."/>
            <person name="Gujja S."/>
            <person name="Hansen M."/>
            <person name="Howarth C."/>
            <person name="Imamovic A."/>
            <person name="Ireland A."/>
            <person name="Larimer J."/>
            <person name="McCowan C."/>
            <person name="Murphy C."/>
            <person name="Pearson M."/>
            <person name="Poon T.W."/>
            <person name="Priest M."/>
            <person name="Roberts A."/>
            <person name="Saif S."/>
            <person name="Shea T."/>
            <person name="Sykes S."/>
            <person name="Wortman J."/>
            <person name="Nusbaum C."/>
            <person name="Birren B."/>
        </authorList>
    </citation>
    <scope>NUCLEOTIDE SEQUENCE</scope>
    <source>
        <strain evidence="2">Fo47</strain>
    </source>
</reference>
<protein>
    <submittedName>
        <fullName evidence="2">Uncharacterized protein</fullName>
    </submittedName>
</protein>
<accession>W9JHJ3</accession>
<dbReference type="HOGENOM" id="CLU_3175460_0_0_1"/>
<proteinExistence type="predicted"/>
<dbReference type="VEuPathDB" id="FungiDB:FOZG_17463"/>
<name>W9JHJ3_FUSOX</name>
<dbReference type="EMBL" id="JH717918">
    <property type="protein sequence ID" value="EWZ28908.1"/>
    <property type="molecule type" value="Genomic_DNA"/>
</dbReference>
<reference evidence="2" key="1">
    <citation type="submission" date="2011-06" db="EMBL/GenBank/DDBJ databases">
        <title>The Genome Sequence of Fusarium oxysporum Fo47.</title>
        <authorList>
            <consortium name="The Broad Institute Genome Sequencing Platform"/>
            <person name="Ma L.-J."/>
            <person name="Gale L.R."/>
            <person name="Schwartz D.C."/>
            <person name="Zhou S."/>
            <person name="Corby-Kistler H."/>
            <person name="Young S.K."/>
            <person name="Zeng Q."/>
            <person name="Gargeya S."/>
            <person name="Fitzgerald M."/>
            <person name="Haas B."/>
            <person name="Abouelleil A."/>
            <person name="Alvarado L."/>
            <person name="Arachchi H.M."/>
            <person name="Berlin A."/>
            <person name="Brown A."/>
            <person name="Chapman S.B."/>
            <person name="Chen Z."/>
            <person name="Dunbar C."/>
            <person name="Freedman E."/>
            <person name="Gearin G."/>
            <person name="Gellesch M."/>
            <person name="Goldberg J."/>
            <person name="Griggs A."/>
            <person name="Gujja S."/>
            <person name="Heiman D."/>
            <person name="Howarth C."/>
            <person name="Larson L."/>
            <person name="Lui A."/>
            <person name="MacDonald P.J.P."/>
            <person name="Mehta T."/>
            <person name="Montmayeur A."/>
            <person name="Murphy C."/>
            <person name="Neiman D."/>
            <person name="Pearson M."/>
            <person name="Priest M."/>
            <person name="Roberts A."/>
            <person name="Saif S."/>
            <person name="Shea T."/>
            <person name="Shenoy N."/>
            <person name="Sisk P."/>
            <person name="Stolte C."/>
            <person name="Sykes S."/>
            <person name="Wortman J."/>
            <person name="Nusbaum C."/>
            <person name="Birren B."/>
        </authorList>
    </citation>
    <scope>NUCLEOTIDE SEQUENCE [LARGE SCALE GENOMIC DNA]</scope>
    <source>
        <strain evidence="2">Fo47</strain>
    </source>
</reference>
<feature type="region of interest" description="Disordered" evidence="1">
    <location>
        <begin position="20"/>
        <end position="47"/>
    </location>
</feature>
<dbReference type="AlphaFoldDB" id="W9JHJ3"/>
<evidence type="ECO:0000313" key="2">
    <source>
        <dbReference type="EMBL" id="EWZ28908.1"/>
    </source>
</evidence>
<gene>
    <name evidence="2" type="ORF">FOZG_17463</name>
</gene>
<evidence type="ECO:0000256" key="1">
    <source>
        <dbReference type="SAM" id="MobiDB-lite"/>
    </source>
</evidence>
<organism evidence="2">
    <name type="scientific">Fusarium oxysporum Fo47</name>
    <dbReference type="NCBI Taxonomy" id="660027"/>
    <lineage>
        <taxon>Eukaryota</taxon>
        <taxon>Fungi</taxon>
        <taxon>Dikarya</taxon>
        <taxon>Ascomycota</taxon>
        <taxon>Pezizomycotina</taxon>
        <taxon>Sordariomycetes</taxon>
        <taxon>Hypocreomycetidae</taxon>
        <taxon>Hypocreales</taxon>
        <taxon>Nectriaceae</taxon>
        <taxon>Fusarium</taxon>
        <taxon>Fusarium oxysporum species complex</taxon>
    </lineage>
</organism>